<dbReference type="EMBL" id="LBHC01000001">
    <property type="protein sequence ID" value="KLE32892.1"/>
    <property type="molecule type" value="Genomic_DNA"/>
</dbReference>
<keyword evidence="2" id="KW-1185">Reference proteome</keyword>
<evidence type="ECO:0000313" key="1">
    <source>
        <dbReference type="EMBL" id="KLE32892.1"/>
    </source>
</evidence>
<proteinExistence type="predicted"/>
<dbReference type="RefSeq" id="WP_047005742.1">
    <property type="nucleotide sequence ID" value="NZ_CP018097.1"/>
</dbReference>
<comment type="caution">
    <text evidence="1">The sequence shown here is derived from an EMBL/GenBank/DDBJ whole genome shotgun (WGS) entry which is preliminary data.</text>
</comment>
<protein>
    <submittedName>
        <fullName evidence="1">Uncharacterized protein</fullName>
    </submittedName>
</protein>
<sequence length="120" mass="12640">MLPIIALAPLLVANQDAPEVEAPTADTAALTALWSAMRNNCDDVFRNADVEAPGADAGAVFEGEAVGPLIQRRPAEPGAVPHIKAVDLTMDGCAMMLTNSGEWQPLPEFEDGLVDFEPAQ</sequence>
<dbReference type="PATRIC" id="fig|502682.8.peg.494"/>
<accession>A0A0G9MQ79</accession>
<reference evidence="1 2" key="1">
    <citation type="submission" date="2015-04" db="EMBL/GenBank/DDBJ databases">
        <title>The draft genome sequence of Erythrobacr gangjinensis K7-2.</title>
        <authorList>
            <person name="Zhuang L."/>
            <person name="Liu Y."/>
            <person name="Shao Z."/>
        </authorList>
    </citation>
    <scope>NUCLEOTIDE SEQUENCE [LARGE SCALE GENOMIC DNA]</scope>
    <source>
        <strain evidence="1 2">K7-2</strain>
    </source>
</reference>
<organism evidence="1 2">
    <name type="scientific">Aurantiacibacter gangjinensis</name>
    <dbReference type="NCBI Taxonomy" id="502682"/>
    <lineage>
        <taxon>Bacteria</taxon>
        <taxon>Pseudomonadati</taxon>
        <taxon>Pseudomonadota</taxon>
        <taxon>Alphaproteobacteria</taxon>
        <taxon>Sphingomonadales</taxon>
        <taxon>Erythrobacteraceae</taxon>
        <taxon>Aurantiacibacter</taxon>
    </lineage>
</organism>
<dbReference type="Proteomes" id="UP000053070">
    <property type="component" value="Unassembled WGS sequence"/>
</dbReference>
<gene>
    <name evidence="1" type="ORF">AAW01_02420</name>
</gene>
<name>A0A0G9MQ79_9SPHN</name>
<evidence type="ECO:0000313" key="2">
    <source>
        <dbReference type="Proteomes" id="UP000053070"/>
    </source>
</evidence>
<dbReference type="AlphaFoldDB" id="A0A0G9MQ79"/>